<dbReference type="InterPro" id="IPR013010">
    <property type="entry name" value="Znf_SIAH"/>
</dbReference>
<accession>A0A9P0CR39</accession>
<gene>
    <name evidence="6" type="ORF">PSYICH_LOCUS3584</name>
</gene>
<organism evidence="6 7">
    <name type="scientific">Psylliodes chrysocephalus</name>
    <dbReference type="NCBI Taxonomy" id="3402493"/>
    <lineage>
        <taxon>Eukaryota</taxon>
        <taxon>Metazoa</taxon>
        <taxon>Ecdysozoa</taxon>
        <taxon>Arthropoda</taxon>
        <taxon>Hexapoda</taxon>
        <taxon>Insecta</taxon>
        <taxon>Pterygota</taxon>
        <taxon>Neoptera</taxon>
        <taxon>Endopterygota</taxon>
        <taxon>Coleoptera</taxon>
        <taxon>Polyphaga</taxon>
        <taxon>Cucujiformia</taxon>
        <taxon>Chrysomeloidea</taxon>
        <taxon>Chrysomelidae</taxon>
        <taxon>Galerucinae</taxon>
        <taxon>Alticini</taxon>
        <taxon>Psylliodes</taxon>
    </lineage>
</organism>
<dbReference type="InterPro" id="IPR013083">
    <property type="entry name" value="Znf_RING/FYVE/PHD"/>
</dbReference>
<dbReference type="PANTHER" id="PTHR45877:SF2">
    <property type="entry name" value="E3 UBIQUITIN-PROTEIN LIGASE SINA-RELATED"/>
    <property type="match status" value="1"/>
</dbReference>
<dbReference type="GO" id="GO:0061630">
    <property type="term" value="F:ubiquitin protein ligase activity"/>
    <property type="evidence" value="ECO:0007669"/>
    <property type="project" value="TreeGrafter"/>
</dbReference>
<evidence type="ECO:0000256" key="3">
    <source>
        <dbReference type="ARBA" id="ARBA00022833"/>
    </source>
</evidence>
<dbReference type="GO" id="GO:0043161">
    <property type="term" value="P:proteasome-mediated ubiquitin-dependent protein catabolic process"/>
    <property type="evidence" value="ECO:0007669"/>
    <property type="project" value="TreeGrafter"/>
</dbReference>
<dbReference type="SUPFAM" id="SSF49599">
    <property type="entry name" value="TRAF domain-like"/>
    <property type="match status" value="1"/>
</dbReference>
<dbReference type="GO" id="GO:0005737">
    <property type="term" value="C:cytoplasm"/>
    <property type="evidence" value="ECO:0007669"/>
    <property type="project" value="TreeGrafter"/>
</dbReference>
<dbReference type="GO" id="GO:0008270">
    <property type="term" value="F:zinc ion binding"/>
    <property type="evidence" value="ECO:0007669"/>
    <property type="project" value="UniProtKB-KW"/>
</dbReference>
<sequence>MFILSDEVLDKLLCSACFEYLSVRPVKIYRRGVIKCGRCSDDKDDGIVSMYENLIVNGLFPCINRYEGCTQLLAYSEVAAHEKDCSSSCYSCPICSSQFTSYHFVRHYKNDHSNAVLEKPEIILTKQREYENYYLYKENDFIFILYARCNLAEKCFFLNAACLGRLERVGRIKQYVKCYLGNFKDTLFLQTRKRDCSLIDNNSESFKVPFPDNTNLISISFHFDKTGVNILNCISNNAIVRVGNESGCTTDIVGLHNEYPKMFLSEEYKRQYPNHYLSPCGTKLLIKENNIVKEFPRICEFCENIFPISISSTLFRCECNHVFCSICFAIEPSCCNTKVTQLKPSHFESKIYRSLYFYCRWNCARFYCGTDLRYHEDHCKENVDAQDLPSTLALRHFNFYLSDAKSHSVSRSNIFSFKQYNFMNRQKIFVITRDYFKFVLHSSFENKMFHFWVSHDYPGDKYYILFKIRDKFVDYFRVNTFSIDNAHNNILAFAVLLRKIV</sequence>
<keyword evidence="7" id="KW-1185">Reference proteome</keyword>
<name>A0A9P0CR39_9CUCU</name>
<keyword evidence="2 4" id="KW-0863">Zinc-finger</keyword>
<dbReference type="Proteomes" id="UP001153636">
    <property type="component" value="Chromosome 13"/>
</dbReference>
<evidence type="ECO:0000256" key="1">
    <source>
        <dbReference type="ARBA" id="ARBA00022723"/>
    </source>
</evidence>
<evidence type="ECO:0000256" key="4">
    <source>
        <dbReference type="PROSITE-ProRule" id="PRU00455"/>
    </source>
</evidence>
<protein>
    <recommendedName>
        <fullName evidence="5">SIAH-type domain-containing protein</fullName>
    </recommendedName>
</protein>
<evidence type="ECO:0000313" key="7">
    <source>
        <dbReference type="Proteomes" id="UP001153636"/>
    </source>
</evidence>
<keyword evidence="3" id="KW-0862">Zinc</keyword>
<dbReference type="Pfam" id="PF21361">
    <property type="entry name" value="Sina_ZnF"/>
    <property type="match status" value="1"/>
</dbReference>
<proteinExistence type="predicted"/>
<feature type="domain" description="SIAH-type" evidence="5">
    <location>
        <begin position="57"/>
        <end position="113"/>
    </location>
</feature>
<keyword evidence="1" id="KW-0479">Metal-binding</keyword>
<dbReference type="Gene3D" id="3.30.40.10">
    <property type="entry name" value="Zinc/RING finger domain, C3HC4 (zinc finger)"/>
    <property type="match status" value="1"/>
</dbReference>
<dbReference type="InterPro" id="IPR004162">
    <property type="entry name" value="SINA-like_animal"/>
</dbReference>
<dbReference type="PROSITE" id="PS51081">
    <property type="entry name" value="ZF_SIAH"/>
    <property type="match status" value="1"/>
</dbReference>
<dbReference type="GO" id="GO:0031624">
    <property type="term" value="F:ubiquitin conjugating enzyme binding"/>
    <property type="evidence" value="ECO:0007669"/>
    <property type="project" value="TreeGrafter"/>
</dbReference>
<dbReference type="AlphaFoldDB" id="A0A9P0CR39"/>
<dbReference type="EMBL" id="OV651825">
    <property type="protein sequence ID" value="CAH1102701.1"/>
    <property type="molecule type" value="Genomic_DNA"/>
</dbReference>
<dbReference type="PANTHER" id="PTHR45877">
    <property type="entry name" value="E3 UBIQUITIN-PROTEIN LIGASE SIAH2"/>
    <property type="match status" value="1"/>
</dbReference>
<reference evidence="6" key="1">
    <citation type="submission" date="2022-01" db="EMBL/GenBank/DDBJ databases">
        <authorList>
            <person name="King R."/>
        </authorList>
    </citation>
    <scope>NUCLEOTIDE SEQUENCE</scope>
</reference>
<evidence type="ECO:0000313" key="6">
    <source>
        <dbReference type="EMBL" id="CAH1102701.1"/>
    </source>
</evidence>
<evidence type="ECO:0000259" key="5">
    <source>
        <dbReference type="PROSITE" id="PS51081"/>
    </source>
</evidence>
<evidence type="ECO:0000256" key="2">
    <source>
        <dbReference type="ARBA" id="ARBA00022771"/>
    </source>
</evidence>
<dbReference type="OrthoDB" id="6780401at2759"/>